<name>H8FU95_MAGML</name>
<keyword evidence="2" id="KW-1185">Reference proteome</keyword>
<protein>
    <recommendedName>
        <fullName evidence="3">ATP-dependent Zn protease</fullName>
    </recommendedName>
</protein>
<evidence type="ECO:0000313" key="2">
    <source>
        <dbReference type="Proteomes" id="UP000004169"/>
    </source>
</evidence>
<dbReference type="STRING" id="1150626.PHAMO_30089"/>
<accession>H8FU95</accession>
<evidence type="ECO:0008006" key="3">
    <source>
        <dbReference type="Google" id="ProtNLM"/>
    </source>
</evidence>
<dbReference type="Gene3D" id="3.40.1530.20">
    <property type="entry name" value="Protein of unknown function (DUF1491)"/>
    <property type="match status" value="1"/>
</dbReference>
<dbReference type="EMBL" id="CAHP01000023">
    <property type="protein sequence ID" value="CCG41933.1"/>
    <property type="molecule type" value="Genomic_DNA"/>
</dbReference>
<comment type="caution">
    <text evidence="1">The sequence shown here is derived from an EMBL/GenBank/DDBJ whole genome shotgun (WGS) entry which is preliminary data.</text>
</comment>
<dbReference type="InterPro" id="IPR009964">
    <property type="entry name" value="DUF1491"/>
</dbReference>
<organism evidence="1 2">
    <name type="scientific">Magnetospirillum molischianum DSM 120</name>
    <dbReference type="NCBI Taxonomy" id="1150626"/>
    <lineage>
        <taxon>Bacteria</taxon>
        <taxon>Pseudomonadati</taxon>
        <taxon>Pseudomonadota</taxon>
        <taxon>Alphaproteobacteria</taxon>
        <taxon>Rhodospirillales</taxon>
        <taxon>Rhodospirillaceae</taxon>
        <taxon>Magnetospirillum</taxon>
    </lineage>
</organism>
<sequence length="128" mass="13961">MRMAGRGRDDIPTAEPEPRLKARLWVQAAIRQCGTLGIVAMVARHGDDDAGAILIKLNRGPDGCEVFTQVRDGAGRAGWLRATGALPVEEAAAESYISRQRDVDSDLWVIEVEDREGRVPFLDHILAG</sequence>
<proteinExistence type="predicted"/>
<dbReference type="AlphaFoldDB" id="H8FU95"/>
<reference evidence="1 2" key="1">
    <citation type="journal article" date="2012" name="J. Bacteriol.">
        <title>Draft Genome Sequence of the Purple Photosynthetic Bacterium Phaeospirillum molischianum DSM120, a Particularly Versatile Bacterium.</title>
        <authorList>
            <person name="Duquesne K."/>
            <person name="Prima V."/>
            <person name="Ji B."/>
            <person name="Rouy Z."/>
            <person name="Medigue C."/>
            <person name="Talla E."/>
            <person name="Sturgis J.N."/>
        </authorList>
    </citation>
    <scope>NUCLEOTIDE SEQUENCE [LARGE SCALE GENOMIC DNA]</scope>
    <source>
        <strain evidence="2">DSM120</strain>
    </source>
</reference>
<dbReference type="Proteomes" id="UP000004169">
    <property type="component" value="Unassembled WGS sequence"/>
</dbReference>
<dbReference type="eggNOG" id="COG5447">
    <property type="taxonomic scope" value="Bacteria"/>
</dbReference>
<evidence type="ECO:0000313" key="1">
    <source>
        <dbReference type="EMBL" id="CCG41933.1"/>
    </source>
</evidence>
<gene>
    <name evidence="1" type="ORF">PHAMO_30089</name>
</gene>
<dbReference type="Pfam" id="PF07372">
    <property type="entry name" value="DUF1491"/>
    <property type="match status" value="1"/>
</dbReference>